<protein>
    <submittedName>
        <fullName evidence="6">COG1272: Predicted membrane protein hemolysin III homolog</fullName>
    </submittedName>
</protein>
<dbReference type="PANTHER" id="PTHR20855:SF3">
    <property type="entry name" value="LD03007P"/>
    <property type="match status" value="1"/>
</dbReference>
<comment type="subcellular location">
    <subcellularLocation>
        <location evidence="1">Membrane</location>
        <topology evidence="1">Multi-pass membrane protein</topology>
    </subcellularLocation>
</comment>
<feature type="transmembrane region" description="Helical" evidence="5">
    <location>
        <begin position="139"/>
        <end position="156"/>
    </location>
</feature>
<dbReference type="GO" id="GO:0016020">
    <property type="term" value="C:membrane"/>
    <property type="evidence" value="ECO:0007669"/>
    <property type="project" value="UniProtKB-SubCell"/>
</dbReference>
<evidence type="ECO:0000313" key="6">
    <source>
        <dbReference type="EMBL" id="VAW91138.1"/>
    </source>
</evidence>
<dbReference type="EMBL" id="UOFS01000006">
    <property type="protein sequence ID" value="VAW91138.1"/>
    <property type="molecule type" value="Genomic_DNA"/>
</dbReference>
<evidence type="ECO:0000256" key="5">
    <source>
        <dbReference type="SAM" id="Phobius"/>
    </source>
</evidence>
<gene>
    <name evidence="6" type="ORF">MNBD_GAMMA22-2641</name>
</gene>
<sequence>MDSQLIFSIPGFSDPFSSMSHLLAAFIMLLLGGFTIWRSRASRSHLICYSIFTFCAVFLLSMSGVFHLLEPNSTGRDVLQRLDHAGIFLLIAGTFTPIHGILFKSWWRWGMLLPIWAIAITGLTLKTIFFIGFPEWFGLFLYLGLGWLGFISAIAVKRHYGFQVIKPLLYGAVAYSSGAVMEFLRMPIIIPGVIGPHELFHIAVLVGLGFHFYFVYQFAHKK</sequence>
<evidence type="ECO:0000256" key="3">
    <source>
        <dbReference type="ARBA" id="ARBA00022989"/>
    </source>
</evidence>
<feature type="transmembrane region" description="Helical" evidence="5">
    <location>
        <begin position="20"/>
        <end position="37"/>
    </location>
</feature>
<feature type="transmembrane region" description="Helical" evidence="5">
    <location>
        <begin position="200"/>
        <end position="219"/>
    </location>
</feature>
<dbReference type="Pfam" id="PF03006">
    <property type="entry name" value="HlyIII"/>
    <property type="match status" value="1"/>
</dbReference>
<accession>A0A3B0ZCJ8</accession>
<proteinExistence type="predicted"/>
<keyword evidence="2 5" id="KW-0812">Transmembrane</keyword>
<feature type="transmembrane region" description="Helical" evidence="5">
    <location>
        <begin position="115"/>
        <end position="133"/>
    </location>
</feature>
<dbReference type="AlphaFoldDB" id="A0A3B0ZCJ8"/>
<evidence type="ECO:0000256" key="2">
    <source>
        <dbReference type="ARBA" id="ARBA00022692"/>
    </source>
</evidence>
<dbReference type="InterPro" id="IPR004254">
    <property type="entry name" value="AdipoR/HlyIII-related"/>
</dbReference>
<evidence type="ECO:0000256" key="1">
    <source>
        <dbReference type="ARBA" id="ARBA00004141"/>
    </source>
</evidence>
<feature type="transmembrane region" description="Helical" evidence="5">
    <location>
        <begin position="46"/>
        <end position="69"/>
    </location>
</feature>
<name>A0A3B0ZCJ8_9ZZZZ</name>
<keyword evidence="4 5" id="KW-0472">Membrane</keyword>
<keyword evidence="3 5" id="KW-1133">Transmembrane helix</keyword>
<feature type="transmembrane region" description="Helical" evidence="5">
    <location>
        <begin position="168"/>
        <end position="194"/>
    </location>
</feature>
<reference evidence="6" key="1">
    <citation type="submission" date="2018-06" db="EMBL/GenBank/DDBJ databases">
        <authorList>
            <person name="Zhirakovskaya E."/>
        </authorList>
    </citation>
    <scope>NUCLEOTIDE SEQUENCE</scope>
</reference>
<feature type="transmembrane region" description="Helical" evidence="5">
    <location>
        <begin position="84"/>
        <end position="103"/>
    </location>
</feature>
<organism evidence="6">
    <name type="scientific">hydrothermal vent metagenome</name>
    <dbReference type="NCBI Taxonomy" id="652676"/>
    <lineage>
        <taxon>unclassified sequences</taxon>
        <taxon>metagenomes</taxon>
        <taxon>ecological metagenomes</taxon>
    </lineage>
</organism>
<evidence type="ECO:0000256" key="4">
    <source>
        <dbReference type="ARBA" id="ARBA00023136"/>
    </source>
</evidence>
<dbReference type="PANTHER" id="PTHR20855">
    <property type="entry name" value="ADIPOR/PROGESTIN RECEPTOR-RELATED"/>
    <property type="match status" value="1"/>
</dbReference>